<dbReference type="AlphaFoldDB" id="A0A8R1TJM4"/>
<protein>
    <recommendedName>
        <fullName evidence="3">NADH dehydrogenase [ubiquinone] 1 beta subcomplex subunit 8, mitochondrial</fullName>
    </recommendedName>
</protein>
<reference evidence="1" key="2">
    <citation type="submission" date="2022-06" db="UniProtKB">
        <authorList>
            <consortium name="EnsemblMetazoa"/>
        </authorList>
    </citation>
    <scope>IDENTIFICATION</scope>
</reference>
<dbReference type="PANTHER" id="PTHR12840">
    <property type="entry name" value="NADH-UBIQUINONE OXIDOREDUCTASE ASHI SUBUNIT"/>
    <property type="match status" value="1"/>
</dbReference>
<dbReference type="OMA" id="WHTMRNH"/>
<dbReference type="InterPro" id="IPR008699">
    <property type="entry name" value="NDUFB8"/>
</dbReference>
<organism evidence="1 2">
    <name type="scientific">Onchocerca volvulus</name>
    <dbReference type="NCBI Taxonomy" id="6282"/>
    <lineage>
        <taxon>Eukaryota</taxon>
        <taxon>Metazoa</taxon>
        <taxon>Ecdysozoa</taxon>
        <taxon>Nematoda</taxon>
        <taxon>Chromadorea</taxon>
        <taxon>Rhabditida</taxon>
        <taxon>Spirurina</taxon>
        <taxon>Spiruromorpha</taxon>
        <taxon>Filarioidea</taxon>
        <taxon>Onchocercidae</taxon>
        <taxon>Onchocerca</taxon>
    </lineage>
</organism>
<reference evidence="2" key="1">
    <citation type="submission" date="2013-10" db="EMBL/GenBank/DDBJ databases">
        <title>Genome sequencing of Onchocerca volvulus.</title>
        <authorList>
            <person name="Cotton J."/>
            <person name="Tsai J."/>
            <person name="Stanley E."/>
            <person name="Tracey A."/>
            <person name="Holroyd N."/>
            <person name="Lustigman S."/>
            <person name="Berriman M."/>
        </authorList>
    </citation>
    <scope>NUCLEOTIDE SEQUENCE</scope>
</reference>
<evidence type="ECO:0000313" key="2">
    <source>
        <dbReference type="Proteomes" id="UP000024404"/>
    </source>
</evidence>
<accession>A0A8R1TJM4</accession>
<name>A0A8R1TJM4_ONCVO</name>
<dbReference type="Pfam" id="PF05821">
    <property type="entry name" value="NDUF_B8"/>
    <property type="match status" value="1"/>
</dbReference>
<proteinExistence type="predicted"/>
<dbReference type="EMBL" id="CMVM020000345">
    <property type="status" value="NOT_ANNOTATED_CDS"/>
    <property type="molecule type" value="Genomic_DNA"/>
</dbReference>
<keyword evidence="2" id="KW-1185">Reference proteome</keyword>
<dbReference type="PANTHER" id="PTHR12840:SF1">
    <property type="entry name" value="NADH DEHYDROGENASE [UBIQUINONE] 1 BETA SUBCOMPLEX SUBUNIT 8, MITOCHONDRIAL"/>
    <property type="match status" value="1"/>
</dbReference>
<evidence type="ECO:0008006" key="3">
    <source>
        <dbReference type="Google" id="ProtNLM"/>
    </source>
</evidence>
<dbReference type="EnsemblMetazoa" id="OVOC10684.1">
    <property type="protein sequence ID" value="OVOC10684.1"/>
    <property type="gene ID" value="WBGene00247493"/>
</dbReference>
<dbReference type="GO" id="GO:0005739">
    <property type="term" value="C:mitochondrion"/>
    <property type="evidence" value="ECO:0007669"/>
    <property type="project" value="InterPro"/>
</dbReference>
<dbReference type="Proteomes" id="UP000024404">
    <property type="component" value="Unassembled WGS sequence"/>
</dbReference>
<sequence length="201" mass="24256">MKMSNFTVKYFNKVQQIYVDCEDAMVSKSRSVLLCMRSIHTSCRMDKRGPLTIDGWYPRDHMPDDYPKNEEERRAAAIKYGMRPEDYKPHSKDDYFKYAGNYPDYGCVTYDHKDPYENWSDPHYRRNWGEGMQIRAMMHTSDRDSYTTLIFCWIGIQTWPKGRKWKNDIMLKQYPYDIKRAYPFTDPRVYPITNYTFESED</sequence>
<evidence type="ECO:0000313" key="1">
    <source>
        <dbReference type="EnsemblMetazoa" id="OVOC10684.1"/>
    </source>
</evidence>